<dbReference type="AlphaFoldDB" id="A0A094IRS7"/>
<dbReference type="EMBL" id="JPIN01000007">
    <property type="protein sequence ID" value="KFZ28574.1"/>
    <property type="molecule type" value="Genomic_DNA"/>
</dbReference>
<evidence type="ECO:0000313" key="2">
    <source>
        <dbReference type="Proteomes" id="UP000053718"/>
    </source>
</evidence>
<dbReference type="eggNOG" id="COG4737">
    <property type="taxonomic scope" value="Bacteria"/>
</dbReference>
<dbReference type="STRING" id="1517416.IDAT_07415"/>
<comment type="caution">
    <text evidence="1">The sequence shown here is derived from an EMBL/GenBank/DDBJ whole genome shotgun (WGS) entry which is preliminary data.</text>
</comment>
<dbReference type="InterPro" id="IPR009387">
    <property type="entry name" value="HigB-2"/>
</dbReference>
<dbReference type="RefSeq" id="WP_034732396.1">
    <property type="nucleotide sequence ID" value="NZ_JPIN01000007.1"/>
</dbReference>
<sequence length="105" mass="12257">MQFIETPIFTKRIKSFVADEDYRLLQVQLALNPIAGAVIKGSGGIRKLRWSGDHKGKRGSYRILYYYANSLHQVWMLFVFAKNEQSDLSPDQLKTLRRIVENWQP</sequence>
<dbReference type="Pfam" id="PF06296">
    <property type="entry name" value="RelE"/>
    <property type="match status" value="1"/>
</dbReference>
<protein>
    <recommendedName>
        <fullName evidence="3">Toxin HigB-2</fullName>
    </recommendedName>
</protein>
<dbReference type="OrthoDB" id="197283at2"/>
<keyword evidence="2" id="KW-1185">Reference proteome</keyword>
<gene>
    <name evidence="1" type="ORF">IDAT_07415</name>
</gene>
<proteinExistence type="predicted"/>
<reference evidence="1 2" key="1">
    <citation type="submission" date="2014-06" db="EMBL/GenBank/DDBJ databases">
        <title>Draft genome sequence of Idiomarina sp. MCCC 1A10513.</title>
        <authorList>
            <person name="Du J."/>
            <person name="Lai Q."/>
            <person name="Shao Z."/>
        </authorList>
    </citation>
    <scope>NUCLEOTIDE SEQUENCE [LARGE SCALE GENOMIC DNA]</scope>
    <source>
        <strain evidence="1 2">MCCC 1A10513</strain>
    </source>
</reference>
<evidence type="ECO:0008006" key="3">
    <source>
        <dbReference type="Google" id="ProtNLM"/>
    </source>
</evidence>
<name>A0A094IRS7_9GAMM</name>
<organism evidence="1 2">
    <name type="scientific">Pseudidiomarina atlantica</name>
    <dbReference type="NCBI Taxonomy" id="1517416"/>
    <lineage>
        <taxon>Bacteria</taxon>
        <taxon>Pseudomonadati</taxon>
        <taxon>Pseudomonadota</taxon>
        <taxon>Gammaproteobacteria</taxon>
        <taxon>Alteromonadales</taxon>
        <taxon>Idiomarinaceae</taxon>
        <taxon>Pseudidiomarina</taxon>
    </lineage>
</organism>
<dbReference type="PIRSF" id="PIRSF039032">
    <property type="entry name" value="HigB-2"/>
    <property type="match status" value="1"/>
</dbReference>
<dbReference type="Proteomes" id="UP000053718">
    <property type="component" value="Unassembled WGS sequence"/>
</dbReference>
<accession>A0A094IRS7</accession>
<evidence type="ECO:0000313" key="1">
    <source>
        <dbReference type="EMBL" id="KFZ28574.1"/>
    </source>
</evidence>